<gene>
    <name evidence="9" type="ORF">CXQ87_001712</name>
</gene>
<dbReference type="InterPro" id="IPR011993">
    <property type="entry name" value="PH-like_dom_sf"/>
</dbReference>
<feature type="transmembrane region" description="Helical" evidence="7">
    <location>
        <begin position="675"/>
        <end position="696"/>
    </location>
</feature>
<dbReference type="AlphaFoldDB" id="A0A2V1A865"/>
<dbReference type="Proteomes" id="UP000244406">
    <property type="component" value="Unassembled WGS sequence"/>
</dbReference>
<dbReference type="Pfam" id="PF16016">
    <property type="entry name" value="VASt"/>
    <property type="match status" value="1"/>
</dbReference>
<organism evidence="9 10">
    <name type="scientific">Candidozyma duobushaemuli</name>
    <dbReference type="NCBI Taxonomy" id="1231522"/>
    <lineage>
        <taxon>Eukaryota</taxon>
        <taxon>Fungi</taxon>
        <taxon>Dikarya</taxon>
        <taxon>Ascomycota</taxon>
        <taxon>Saccharomycotina</taxon>
        <taxon>Pichiomycetes</taxon>
        <taxon>Metschnikowiaceae</taxon>
        <taxon>Candidozyma</taxon>
    </lineage>
</organism>
<keyword evidence="5 7" id="KW-0472">Membrane</keyword>
<proteinExistence type="inferred from homology"/>
<evidence type="ECO:0000256" key="4">
    <source>
        <dbReference type="ARBA" id="ARBA00022989"/>
    </source>
</evidence>
<name>A0A2V1A865_9ASCO</name>
<dbReference type="CDD" id="cd13220">
    <property type="entry name" value="PH-GRAM_GRAMDC"/>
    <property type="match status" value="1"/>
</dbReference>
<dbReference type="SMART" id="SM00568">
    <property type="entry name" value="GRAM"/>
    <property type="match status" value="1"/>
</dbReference>
<dbReference type="InterPro" id="IPR031968">
    <property type="entry name" value="VASt"/>
</dbReference>
<keyword evidence="3 7" id="KW-0812">Transmembrane</keyword>
<evidence type="ECO:0000259" key="8">
    <source>
        <dbReference type="PROSITE" id="PS51778"/>
    </source>
</evidence>
<dbReference type="Pfam" id="PF02893">
    <property type="entry name" value="GRAM"/>
    <property type="match status" value="1"/>
</dbReference>
<dbReference type="RefSeq" id="XP_025334544.1">
    <property type="nucleotide sequence ID" value="XM_025480244.1"/>
</dbReference>
<feature type="compositionally biased region" description="Polar residues" evidence="6">
    <location>
        <begin position="102"/>
        <end position="127"/>
    </location>
</feature>
<feature type="compositionally biased region" description="Acidic residues" evidence="6">
    <location>
        <begin position="407"/>
        <end position="418"/>
    </location>
</feature>
<evidence type="ECO:0000256" key="7">
    <source>
        <dbReference type="SAM" id="Phobius"/>
    </source>
</evidence>
<dbReference type="GO" id="GO:0120015">
    <property type="term" value="F:sterol transfer activity"/>
    <property type="evidence" value="ECO:0007669"/>
    <property type="project" value="TreeGrafter"/>
</dbReference>
<feature type="domain" description="VASt" evidence="8">
    <location>
        <begin position="460"/>
        <end position="633"/>
    </location>
</feature>
<dbReference type="PROSITE" id="PS51778">
    <property type="entry name" value="VAST"/>
    <property type="match status" value="1"/>
</dbReference>
<dbReference type="InterPro" id="IPR004182">
    <property type="entry name" value="GRAM"/>
</dbReference>
<dbReference type="GO" id="GO:0005886">
    <property type="term" value="C:plasma membrane"/>
    <property type="evidence" value="ECO:0007669"/>
    <property type="project" value="TreeGrafter"/>
</dbReference>
<dbReference type="GO" id="GO:0032934">
    <property type="term" value="F:sterol binding"/>
    <property type="evidence" value="ECO:0007669"/>
    <property type="project" value="TreeGrafter"/>
</dbReference>
<evidence type="ECO:0000256" key="3">
    <source>
        <dbReference type="ARBA" id="ARBA00022692"/>
    </source>
</evidence>
<feature type="compositionally biased region" description="Basic and acidic residues" evidence="6">
    <location>
        <begin position="36"/>
        <end position="49"/>
    </location>
</feature>
<dbReference type="GO" id="GO:0005739">
    <property type="term" value="C:mitochondrion"/>
    <property type="evidence" value="ECO:0007669"/>
    <property type="project" value="TreeGrafter"/>
</dbReference>
<dbReference type="GO" id="GO:0140268">
    <property type="term" value="C:endoplasmic reticulum-plasma membrane contact site"/>
    <property type="evidence" value="ECO:0007669"/>
    <property type="project" value="TreeGrafter"/>
</dbReference>
<comment type="similarity">
    <text evidence="2">Belongs to the YSP2 family.</text>
</comment>
<comment type="subcellular location">
    <subcellularLocation>
        <location evidence="1">Membrane</location>
        <topology evidence="1">Single-pass membrane protein</topology>
    </subcellularLocation>
</comment>
<evidence type="ECO:0000256" key="5">
    <source>
        <dbReference type="ARBA" id="ARBA00023136"/>
    </source>
</evidence>
<dbReference type="GO" id="GO:0005789">
    <property type="term" value="C:endoplasmic reticulum membrane"/>
    <property type="evidence" value="ECO:0007669"/>
    <property type="project" value="TreeGrafter"/>
</dbReference>
<dbReference type="EMBL" id="PKFP01000001">
    <property type="protein sequence ID" value="PVH13604.1"/>
    <property type="molecule type" value="Genomic_DNA"/>
</dbReference>
<evidence type="ECO:0000313" key="10">
    <source>
        <dbReference type="Proteomes" id="UP000244406"/>
    </source>
</evidence>
<keyword evidence="10" id="KW-1185">Reference proteome</keyword>
<accession>A0A2V1A865</accession>
<dbReference type="GO" id="GO:0032366">
    <property type="term" value="P:intracellular sterol transport"/>
    <property type="evidence" value="ECO:0007669"/>
    <property type="project" value="TreeGrafter"/>
</dbReference>
<dbReference type="PANTHER" id="PTHR23319">
    <property type="entry name" value="GRAM DOMAIN CONTAINING 1B, ISOFORM E"/>
    <property type="match status" value="1"/>
</dbReference>
<dbReference type="Gene3D" id="2.30.29.30">
    <property type="entry name" value="Pleckstrin-homology domain (PH domain)/Phosphotyrosine-binding domain (PTB)"/>
    <property type="match status" value="1"/>
</dbReference>
<feature type="region of interest" description="Disordered" evidence="6">
    <location>
        <begin position="334"/>
        <end position="458"/>
    </location>
</feature>
<feature type="compositionally biased region" description="Low complexity" evidence="6">
    <location>
        <begin position="65"/>
        <end position="79"/>
    </location>
</feature>
<dbReference type="GO" id="GO:0032541">
    <property type="term" value="C:cortical endoplasmic reticulum"/>
    <property type="evidence" value="ECO:0007669"/>
    <property type="project" value="TreeGrafter"/>
</dbReference>
<dbReference type="InterPro" id="IPR051482">
    <property type="entry name" value="Cholesterol_transport"/>
</dbReference>
<dbReference type="PANTHER" id="PTHR23319:SF4">
    <property type="entry name" value="GRAM DOMAIN CONTAINING 1B, ISOFORM E"/>
    <property type="match status" value="1"/>
</dbReference>
<evidence type="ECO:0000256" key="2">
    <source>
        <dbReference type="ARBA" id="ARBA00006582"/>
    </source>
</evidence>
<evidence type="ECO:0000256" key="6">
    <source>
        <dbReference type="SAM" id="MobiDB-lite"/>
    </source>
</evidence>
<sequence>MEEDDDAWSYSFPPSTELLPLEGEGGEDSPDGSVSDGHKPGPESPEGRKLPKNSTNKADIMSFRSVSASSPGPSSASIGKGSGFMPKAVPADPHTTKKDASSVMSKEGSTNALADGSSSPPLTPKTDLSNSIKIWQKQQEQDSQSAQLSEMAAAAALESSGDFAASPKIIAYRKGHKKTVSEGLGPAFVDQQNELERDKFDPKLYVADKYKDTHYRYATMKRNVDFHQLFRSLDLTDRLLDDFACALSREILLQGRLYVTEHSLCFNSNLLGWVTSLIVPFEDIQRIDKKSTAGLFPNGISIETKEAKHNFASFLSRDSTYDFLRTVWSASTGKEQSELDSSPPLPIKSKDNPSSSTEGKIDSYINSIDEDDAPEIRNGEINASSSSESESDEESDYSNSETPLDSPETEQSLDDDAPSQESEIVSTKIQRLKPDSSYKNMGPETHHPTSVSKTFEDSDLESEICQATISAPMGTVFDILFGSNDTSFHSKFLETHDASEITKYDDYHPMEDDPTKLERKYVYKRALGYSIGPKSTRCIVSEIIEHLNFADYVVLLSVTSTPDVPSGGAFTVRTRYYFTWGEANTTRVRIAYHVKWTGSSWIKKMVENSTQSAQAAAAKDLIESLHKEISDHTFLASGPPALKADVEAAEKEEGVAPQPKVVKQKKKKEKVSFSFTSPLGIFATVGSLLLSMLLLVQFKIMLDLSENRTLMNRQLALTTNLLGVLQTKDRFQVDSDKNSEAFWDSVSKFEGRPFGKHERASYLARRALLLVGEEEEKRSKFFGLI</sequence>
<reference evidence="9 10" key="1">
    <citation type="submission" date="2017-12" db="EMBL/GenBank/DDBJ databases">
        <title>Genome Sequence of the Amphotericin B-resistant Candida duobushaemulonii strain, B09383.</title>
        <authorList>
            <person name="Chow N.A."/>
            <person name="Gade L."/>
            <person name="Batra D."/>
            <person name="Rowe L.A."/>
            <person name="Loparev V.N."/>
            <person name="Litvintseva A.P."/>
        </authorList>
    </citation>
    <scope>NUCLEOTIDE SEQUENCE [LARGE SCALE GENOMIC DNA]</scope>
    <source>
        <strain evidence="9 10">B09383</strain>
    </source>
</reference>
<protein>
    <recommendedName>
        <fullName evidence="8">VASt domain-containing protein</fullName>
    </recommendedName>
</protein>
<dbReference type="VEuPathDB" id="FungiDB:CXQ87_001712"/>
<feature type="region of interest" description="Disordered" evidence="6">
    <location>
        <begin position="1"/>
        <end position="127"/>
    </location>
</feature>
<dbReference type="GeneID" id="37001712"/>
<comment type="caution">
    <text evidence="9">The sequence shown here is derived from an EMBL/GenBank/DDBJ whole genome shotgun (WGS) entry which is preliminary data.</text>
</comment>
<evidence type="ECO:0000313" key="9">
    <source>
        <dbReference type="EMBL" id="PVH13604.1"/>
    </source>
</evidence>
<evidence type="ECO:0000256" key="1">
    <source>
        <dbReference type="ARBA" id="ARBA00004167"/>
    </source>
</evidence>
<feature type="compositionally biased region" description="Polar residues" evidence="6">
    <location>
        <begin position="419"/>
        <end position="429"/>
    </location>
</feature>
<feature type="compositionally biased region" description="Low complexity" evidence="6">
    <location>
        <begin position="13"/>
        <end position="22"/>
    </location>
</feature>
<keyword evidence="4 7" id="KW-1133">Transmembrane helix</keyword>